<dbReference type="STRING" id="68775.A0A5C3MBU9"/>
<evidence type="ECO:0000313" key="3">
    <source>
        <dbReference type="Proteomes" id="UP000308652"/>
    </source>
</evidence>
<dbReference type="EMBL" id="ML213592">
    <property type="protein sequence ID" value="TFK42812.1"/>
    <property type="molecule type" value="Genomic_DNA"/>
</dbReference>
<name>A0A5C3MBU9_9AGAR</name>
<evidence type="ECO:0000313" key="2">
    <source>
        <dbReference type="EMBL" id="TFK42812.1"/>
    </source>
</evidence>
<organism evidence="2 3">
    <name type="scientific">Crucibulum laeve</name>
    <dbReference type="NCBI Taxonomy" id="68775"/>
    <lineage>
        <taxon>Eukaryota</taxon>
        <taxon>Fungi</taxon>
        <taxon>Dikarya</taxon>
        <taxon>Basidiomycota</taxon>
        <taxon>Agaricomycotina</taxon>
        <taxon>Agaricomycetes</taxon>
        <taxon>Agaricomycetidae</taxon>
        <taxon>Agaricales</taxon>
        <taxon>Agaricineae</taxon>
        <taxon>Nidulariaceae</taxon>
        <taxon>Crucibulum</taxon>
    </lineage>
</organism>
<sequence>MSAPPIPTSSSSARPKLINVKLEELENPHVLNGFADDASSSSPLLTKPLPKRTRAPRKVVQKEPEENRKDTKEKRGKKRKEREDELPEPGKSDEISTKERTAPGPRIIEDKVEREKRKALRTPTRPGHRSSNVYSTPASSATPANPSSSTTIPATPSLKIRLPRLSSVNIHNAAHAIPAGDTPSRL</sequence>
<feature type="region of interest" description="Disordered" evidence="1">
    <location>
        <begin position="32"/>
        <end position="156"/>
    </location>
</feature>
<feature type="compositionally biased region" description="Basic residues" evidence="1">
    <location>
        <begin position="49"/>
        <end position="59"/>
    </location>
</feature>
<protein>
    <submittedName>
        <fullName evidence="2">Uncharacterized protein</fullName>
    </submittedName>
</protein>
<keyword evidence="3" id="KW-1185">Reference proteome</keyword>
<gene>
    <name evidence="2" type="ORF">BDQ12DRAFT_294001</name>
</gene>
<feature type="compositionally biased region" description="Basic and acidic residues" evidence="1">
    <location>
        <begin position="60"/>
        <end position="73"/>
    </location>
</feature>
<reference evidence="2 3" key="1">
    <citation type="journal article" date="2019" name="Nat. Ecol. Evol.">
        <title>Megaphylogeny resolves global patterns of mushroom evolution.</title>
        <authorList>
            <person name="Varga T."/>
            <person name="Krizsan K."/>
            <person name="Foldi C."/>
            <person name="Dima B."/>
            <person name="Sanchez-Garcia M."/>
            <person name="Sanchez-Ramirez S."/>
            <person name="Szollosi G.J."/>
            <person name="Szarkandi J.G."/>
            <person name="Papp V."/>
            <person name="Albert L."/>
            <person name="Andreopoulos W."/>
            <person name="Angelini C."/>
            <person name="Antonin V."/>
            <person name="Barry K.W."/>
            <person name="Bougher N.L."/>
            <person name="Buchanan P."/>
            <person name="Buyck B."/>
            <person name="Bense V."/>
            <person name="Catcheside P."/>
            <person name="Chovatia M."/>
            <person name="Cooper J."/>
            <person name="Damon W."/>
            <person name="Desjardin D."/>
            <person name="Finy P."/>
            <person name="Geml J."/>
            <person name="Haridas S."/>
            <person name="Hughes K."/>
            <person name="Justo A."/>
            <person name="Karasinski D."/>
            <person name="Kautmanova I."/>
            <person name="Kiss B."/>
            <person name="Kocsube S."/>
            <person name="Kotiranta H."/>
            <person name="LaButti K.M."/>
            <person name="Lechner B.E."/>
            <person name="Liimatainen K."/>
            <person name="Lipzen A."/>
            <person name="Lukacs Z."/>
            <person name="Mihaltcheva S."/>
            <person name="Morgado L.N."/>
            <person name="Niskanen T."/>
            <person name="Noordeloos M.E."/>
            <person name="Ohm R.A."/>
            <person name="Ortiz-Santana B."/>
            <person name="Ovrebo C."/>
            <person name="Racz N."/>
            <person name="Riley R."/>
            <person name="Savchenko A."/>
            <person name="Shiryaev A."/>
            <person name="Soop K."/>
            <person name="Spirin V."/>
            <person name="Szebenyi C."/>
            <person name="Tomsovsky M."/>
            <person name="Tulloss R.E."/>
            <person name="Uehling J."/>
            <person name="Grigoriev I.V."/>
            <person name="Vagvolgyi C."/>
            <person name="Papp T."/>
            <person name="Martin F.M."/>
            <person name="Miettinen O."/>
            <person name="Hibbett D.S."/>
            <person name="Nagy L.G."/>
        </authorList>
    </citation>
    <scope>NUCLEOTIDE SEQUENCE [LARGE SCALE GENOMIC DNA]</scope>
    <source>
        <strain evidence="2 3">CBS 166.37</strain>
    </source>
</reference>
<feature type="compositionally biased region" description="Low complexity" evidence="1">
    <location>
        <begin position="135"/>
        <end position="156"/>
    </location>
</feature>
<dbReference type="Proteomes" id="UP000308652">
    <property type="component" value="Unassembled WGS sequence"/>
</dbReference>
<feature type="compositionally biased region" description="Basic and acidic residues" evidence="1">
    <location>
        <begin position="88"/>
        <end position="116"/>
    </location>
</feature>
<proteinExistence type="predicted"/>
<feature type="compositionally biased region" description="Low complexity" evidence="1">
    <location>
        <begin position="39"/>
        <end position="48"/>
    </location>
</feature>
<dbReference type="AlphaFoldDB" id="A0A5C3MBU9"/>
<evidence type="ECO:0000256" key="1">
    <source>
        <dbReference type="SAM" id="MobiDB-lite"/>
    </source>
</evidence>
<accession>A0A5C3MBU9</accession>